<feature type="compositionally biased region" description="Low complexity" evidence="1">
    <location>
        <begin position="67"/>
        <end position="89"/>
    </location>
</feature>
<accession>A0ABY8WBF3</accession>
<feature type="region of interest" description="Disordered" evidence="1">
    <location>
        <begin position="159"/>
        <end position="251"/>
    </location>
</feature>
<feature type="region of interest" description="Disordered" evidence="1">
    <location>
        <begin position="49"/>
        <end position="101"/>
    </location>
</feature>
<gene>
    <name evidence="2" type="ORF">ACTOB_006861</name>
</gene>
<evidence type="ECO:0000313" key="2">
    <source>
        <dbReference type="EMBL" id="WIM94807.1"/>
    </source>
</evidence>
<evidence type="ECO:0000256" key="1">
    <source>
        <dbReference type="SAM" id="MobiDB-lite"/>
    </source>
</evidence>
<organism evidence="2 3">
    <name type="scientific">Actinoplanes oblitus</name>
    <dbReference type="NCBI Taxonomy" id="3040509"/>
    <lineage>
        <taxon>Bacteria</taxon>
        <taxon>Bacillati</taxon>
        <taxon>Actinomycetota</taxon>
        <taxon>Actinomycetes</taxon>
        <taxon>Micromonosporales</taxon>
        <taxon>Micromonosporaceae</taxon>
        <taxon>Actinoplanes</taxon>
    </lineage>
</organism>
<dbReference type="Proteomes" id="UP001240150">
    <property type="component" value="Chromosome"/>
</dbReference>
<dbReference type="EMBL" id="CP126980">
    <property type="protein sequence ID" value="WIM94807.1"/>
    <property type="molecule type" value="Genomic_DNA"/>
</dbReference>
<proteinExistence type="predicted"/>
<evidence type="ECO:0000313" key="3">
    <source>
        <dbReference type="Proteomes" id="UP001240150"/>
    </source>
</evidence>
<keyword evidence="3" id="KW-1185">Reference proteome</keyword>
<feature type="region of interest" description="Disordered" evidence="1">
    <location>
        <begin position="1"/>
        <end position="24"/>
    </location>
</feature>
<feature type="compositionally biased region" description="Pro residues" evidence="1">
    <location>
        <begin position="10"/>
        <end position="20"/>
    </location>
</feature>
<reference evidence="2 3" key="1">
    <citation type="submission" date="2023-06" db="EMBL/GenBank/DDBJ databases">
        <authorList>
            <person name="Yushchuk O."/>
            <person name="Binda E."/>
            <person name="Ruckert-Reed C."/>
            <person name="Fedorenko V."/>
            <person name="Kalinowski J."/>
            <person name="Marinelli F."/>
        </authorList>
    </citation>
    <scope>NUCLEOTIDE SEQUENCE [LARGE SCALE GENOMIC DNA]</scope>
    <source>
        <strain evidence="2 3">NRRL 3884</strain>
    </source>
</reference>
<protein>
    <submittedName>
        <fullName evidence="2">Uncharacterized protein</fullName>
    </submittedName>
</protein>
<dbReference type="RefSeq" id="WP_284916048.1">
    <property type="nucleotide sequence ID" value="NZ_CP126980.1"/>
</dbReference>
<name>A0ABY8WBF3_9ACTN</name>
<feature type="compositionally biased region" description="Low complexity" evidence="1">
    <location>
        <begin position="159"/>
        <end position="171"/>
    </location>
</feature>
<feature type="compositionally biased region" description="Polar residues" evidence="1">
    <location>
        <begin position="199"/>
        <end position="210"/>
    </location>
</feature>
<sequence>MIERGEPLPVRVPGPGPGAPAPDAWTERRWAELDGWSQAAETVTMPVVLDAPDDDPYPASPGRRLVVAESGSVTSSASSDPAPGSGMPDMPASRPGTGRRRWAGLAGAGLAVLVAAGAGYAMTGDGAGPPASTVPAPVTSAVTSVPDAHPVKDVVPATAAVTPASAAPSASRKPKRRRTASASPSATGRIGKPTLTVGHGTQPTSGTPTVEPTAGTGRPEPDSTPTEPAAATGWPATEPTTGCAVGETVCS</sequence>